<dbReference type="Gene3D" id="3.60.40.10">
    <property type="entry name" value="PPM-type phosphatase domain"/>
    <property type="match status" value="1"/>
</dbReference>
<dbReference type="SMART" id="SM00331">
    <property type="entry name" value="PP2C_SIG"/>
    <property type="match status" value="1"/>
</dbReference>
<sequence>MRFDCAVYSNIGGRDVNEDSTLCRQQESTLLAAVADGLGGHGGGEIASSTALSALEASLPRLIPPTEETLRTVCAELNLAVLAKQTEQLKMKTTLAMALTNGETLAFLHVGDSRIYYFHGGEIVYQSADHSVSQLAVLANEITAEQIRFHEDRSRLLRSLGSEGSATPDVRFYSGVPAAGDALLLCTDGFWEYVLEKEMQKELKRTRSAKDWLEQMKKSIRRRAGKKNDNNSAVAVRIG</sequence>
<evidence type="ECO:0000256" key="1">
    <source>
        <dbReference type="SAM" id="MobiDB-lite"/>
    </source>
</evidence>
<accession>A0A644XIY8</accession>
<evidence type="ECO:0000259" key="2">
    <source>
        <dbReference type="PROSITE" id="PS51746"/>
    </source>
</evidence>
<reference evidence="3" key="1">
    <citation type="submission" date="2019-08" db="EMBL/GenBank/DDBJ databases">
        <authorList>
            <person name="Kucharzyk K."/>
            <person name="Murdoch R.W."/>
            <person name="Higgins S."/>
            <person name="Loffler F."/>
        </authorList>
    </citation>
    <scope>NUCLEOTIDE SEQUENCE</scope>
</reference>
<dbReference type="Pfam" id="PF13672">
    <property type="entry name" value="PP2C_2"/>
    <property type="match status" value="1"/>
</dbReference>
<dbReference type="EC" id="3.1.3.16" evidence="3"/>
<dbReference type="PROSITE" id="PS51746">
    <property type="entry name" value="PPM_2"/>
    <property type="match status" value="1"/>
</dbReference>
<gene>
    <name evidence="3" type="primary">prpC_8</name>
    <name evidence="3" type="ORF">SDC9_62140</name>
</gene>
<feature type="region of interest" description="Disordered" evidence="1">
    <location>
        <begin position="220"/>
        <end position="239"/>
    </location>
</feature>
<proteinExistence type="predicted"/>
<name>A0A644XIY8_9ZZZZ</name>
<comment type="caution">
    <text evidence="3">The sequence shown here is derived from an EMBL/GenBank/DDBJ whole genome shotgun (WGS) entry which is preliminary data.</text>
</comment>
<dbReference type="GO" id="GO:0004722">
    <property type="term" value="F:protein serine/threonine phosphatase activity"/>
    <property type="evidence" value="ECO:0007669"/>
    <property type="project" value="UniProtKB-EC"/>
</dbReference>
<organism evidence="3">
    <name type="scientific">bioreactor metagenome</name>
    <dbReference type="NCBI Taxonomy" id="1076179"/>
    <lineage>
        <taxon>unclassified sequences</taxon>
        <taxon>metagenomes</taxon>
        <taxon>ecological metagenomes</taxon>
    </lineage>
</organism>
<dbReference type="EMBL" id="VSSQ01002496">
    <property type="protein sequence ID" value="MPM15768.1"/>
    <property type="molecule type" value="Genomic_DNA"/>
</dbReference>
<evidence type="ECO:0000313" key="3">
    <source>
        <dbReference type="EMBL" id="MPM15768.1"/>
    </source>
</evidence>
<protein>
    <submittedName>
        <fullName evidence="3">Protein phosphatase PrpC</fullName>
        <ecNumber evidence="3">3.1.3.16</ecNumber>
    </submittedName>
</protein>
<dbReference type="AlphaFoldDB" id="A0A644XIY8"/>
<dbReference type="InterPro" id="IPR001932">
    <property type="entry name" value="PPM-type_phosphatase-like_dom"/>
</dbReference>
<feature type="domain" description="PPM-type phosphatase" evidence="2">
    <location>
        <begin position="4"/>
        <end position="238"/>
    </location>
</feature>
<dbReference type="SUPFAM" id="SSF81606">
    <property type="entry name" value="PP2C-like"/>
    <property type="match status" value="1"/>
</dbReference>
<dbReference type="InterPro" id="IPR036457">
    <property type="entry name" value="PPM-type-like_dom_sf"/>
</dbReference>
<dbReference type="CDD" id="cd00143">
    <property type="entry name" value="PP2Cc"/>
    <property type="match status" value="1"/>
</dbReference>
<dbReference type="SMART" id="SM00332">
    <property type="entry name" value="PP2Cc"/>
    <property type="match status" value="1"/>
</dbReference>
<keyword evidence="3" id="KW-0378">Hydrolase</keyword>